<name>A0ABU1KAH8_9FLAO</name>
<accession>A0ABU1KAH8</accession>
<gene>
    <name evidence="1" type="ORF">GGR31_002981</name>
</gene>
<protein>
    <submittedName>
        <fullName evidence="1">Uncharacterized protein</fullName>
    </submittedName>
</protein>
<proteinExistence type="predicted"/>
<reference evidence="1 2" key="1">
    <citation type="submission" date="2023-07" db="EMBL/GenBank/DDBJ databases">
        <title>Genomic Encyclopedia of Type Strains, Phase IV (KMG-IV): sequencing the most valuable type-strain genomes for metagenomic binning, comparative biology and taxonomic classification.</title>
        <authorList>
            <person name="Goeker M."/>
        </authorList>
    </citation>
    <scope>NUCLEOTIDE SEQUENCE [LARGE SCALE GENOMIC DNA]</scope>
    <source>
        <strain evidence="1 2">DSM 102814</strain>
    </source>
</reference>
<organism evidence="1 2">
    <name type="scientific">Mesonia maritima</name>
    <dbReference type="NCBI Taxonomy" id="1793873"/>
    <lineage>
        <taxon>Bacteria</taxon>
        <taxon>Pseudomonadati</taxon>
        <taxon>Bacteroidota</taxon>
        <taxon>Flavobacteriia</taxon>
        <taxon>Flavobacteriales</taxon>
        <taxon>Flavobacteriaceae</taxon>
        <taxon>Mesonia</taxon>
    </lineage>
</organism>
<comment type="caution">
    <text evidence="1">The sequence shown here is derived from an EMBL/GenBank/DDBJ whole genome shotgun (WGS) entry which is preliminary data.</text>
</comment>
<sequence>MNDIYKEVKNNEPNNQLCSLLEVNILQYWEIIQDSFT</sequence>
<dbReference type="EMBL" id="JAVDQA010000015">
    <property type="protein sequence ID" value="MDR6302301.1"/>
    <property type="molecule type" value="Genomic_DNA"/>
</dbReference>
<evidence type="ECO:0000313" key="2">
    <source>
        <dbReference type="Proteomes" id="UP001257659"/>
    </source>
</evidence>
<evidence type="ECO:0000313" key="1">
    <source>
        <dbReference type="EMBL" id="MDR6302301.1"/>
    </source>
</evidence>
<dbReference type="Proteomes" id="UP001257659">
    <property type="component" value="Unassembled WGS sequence"/>
</dbReference>
<keyword evidence="2" id="KW-1185">Reference proteome</keyword>